<dbReference type="PROSITE" id="PS00518">
    <property type="entry name" value="ZF_RING_1"/>
    <property type="match status" value="1"/>
</dbReference>
<keyword evidence="2 4" id="KW-0863">Zinc-finger</keyword>
<gene>
    <name evidence="7" type="ORF">K7X08_005026</name>
</gene>
<dbReference type="PANTHER" id="PTHR47094">
    <property type="entry name" value="ELFLESS, ISOFORM B"/>
    <property type="match status" value="1"/>
</dbReference>
<name>A0A9Q1MEK0_9SOLA</name>
<evidence type="ECO:0000259" key="6">
    <source>
        <dbReference type="PROSITE" id="PS50089"/>
    </source>
</evidence>
<dbReference type="SUPFAM" id="SSF57850">
    <property type="entry name" value="RING/U-box"/>
    <property type="match status" value="1"/>
</dbReference>
<dbReference type="InterPro" id="IPR049627">
    <property type="entry name" value="SLX8"/>
</dbReference>
<dbReference type="InterPro" id="IPR013083">
    <property type="entry name" value="Znf_RING/FYVE/PHD"/>
</dbReference>
<dbReference type="GO" id="GO:0140082">
    <property type="term" value="F:SUMO-ubiquitin ligase activity"/>
    <property type="evidence" value="ECO:0007669"/>
    <property type="project" value="TreeGrafter"/>
</dbReference>
<protein>
    <recommendedName>
        <fullName evidence="6">RING-type domain-containing protein</fullName>
    </recommendedName>
</protein>
<dbReference type="PANTHER" id="PTHR47094:SF1">
    <property type="entry name" value="RING-TYPE E3 UBIQUITIN TRANSFERASE"/>
    <property type="match status" value="1"/>
</dbReference>
<keyword evidence="3" id="KW-0862">Zinc</keyword>
<feature type="region of interest" description="Disordered" evidence="5">
    <location>
        <begin position="102"/>
        <end position="121"/>
    </location>
</feature>
<sequence length="310" mass="33141">MSTQDRRGHPIRYTRNHSRRKTVLDVDLNVAPPSDNRDQEGTSSRVVPGDVPPAQRGASSTPALIDVEALDDAVIIISSPRALAEAKNSSMRTRGQVILVDEDSEDGLPKSNSRNKRRRVSTNQSTLIGDIYINLEANSSLKAVTAQSAIPPKPIESTFSCPVCMGTLVEEMSTKCGHIFCKTCIKASIAAQGDDCLIPMEDPGASPSTMDSSSTRRPVLSVEVKDFKSLEIVKCIVYGGLIESITSLGVVSSAAASDADTLKIITIRVANLIGGLFVISQNVSIPQFQFCFLVVDGSSTFLSPALVVAF</sequence>
<organism evidence="7 8">
    <name type="scientific">Anisodus acutangulus</name>
    <dbReference type="NCBI Taxonomy" id="402998"/>
    <lineage>
        <taxon>Eukaryota</taxon>
        <taxon>Viridiplantae</taxon>
        <taxon>Streptophyta</taxon>
        <taxon>Embryophyta</taxon>
        <taxon>Tracheophyta</taxon>
        <taxon>Spermatophyta</taxon>
        <taxon>Magnoliopsida</taxon>
        <taxon>eudicotyledons</taxon>
        <taxon>Gunneridae</taxon>
        <taxon>Pentapetalae</taxon>
        <taxon>asterids</taxon>
        <taxon>lamiids</taxon>
        <taxon>Solanales</taxon>
        <taxon>Solanaceae</taxon>
        <taxon>Solanoideae</taxon>
        <taxon>Hyoscyameae</taxon>
        <taxon>Anisodus</taxon>
    </lineage>
</organism>
<feature type="domain" description="RING-type" evidence="6">
    <location>
        <begin position="161"/>
        <end position="196"/>
    </location>
</feature>
<evidence type="ECO:0000256" key="5">
    <source>
        <dbReference type="SAM" id="MobiDB-lite"/>
    </source>
</evidence>
<dbReference type="Pfam" id="PF00097">
    <property type="entry name" value="zf-C3HC4"/>
    <property type="match status" value="1"/>
</dbReference>
<dbReference type="GO" id="GO:0006511">
    <property type="term" value="P:ubiquitin-dependent protein catabolic process"/>
    <property type="evidence" value="ECO:0007669"/>
    <property type="project" value="TreeGrafter"/>
</dbReference>
<comment type="caution">
    <text evidence="7">The sequence shown here is derived from an EMBL/GenBank/DDBJ whole genome shotgun (WGS) entry which is preliminary data.</text>
</comment>
<dbReference type="AlphaFoldDB" id="A0A9Q1MEK0"/>
<feature type="compositionally biased region" description="Basic residues" evidence="5">
    <location>
        <begin position="9"/>
        <end position="21"/>
    </location>
</feature>
<dbReference type="PROSITE" id="PS50089">
    <property type="entry name" value="ZF_RING_2"/>
    <property type="match status" value="1"/>
</dbReference>
<dbReference type="CDD" id="cd16449">
    <property type="entry name" value="RING-HC"/>
    <property type="match status" value="1"/>
</dbReference>
<dbReference type="GO" id="GO:0033768">
    <property type="term" value="C:SUMO-targeted ubiquitin ligase complex"/>
    <property type="evidence" value="ECO:0007669"/>
    <property type="project" value="TreeGrafter"/>
</dbReference>
<accession>A0A9Q1MEK0</accession>
<feature type="region of interest" description="Disordered" evidence="5">
    <location>
        <begin position="1"/>
        <end position="62"/>
    </location>
</feature>
<evidence type="ECO:0000256" key="4">
    <source>
        <dbReference type="PROSITE-ProRule" id="PRU00175"/>
    </source>
</evidence>
<evidence type="ECO:0000313" key="7">
    <source>
        <dbReference type="EMBL" id="KAJ8558260.1"/>
    </source>
</evidence>
<dbReference type="GO" id="GO:0008270">
    <property type="term" value="F:zinc ion binding"/>
    <property type="evidence" value="ECO:0007669"/>
    <property type="project" value="UniProtKB-KW"/>
</dbReference>
<dbReference type="OrthoDB" id="6105938at2759"/>
<dbReference type="InterPro" id="IPR017907">
    <property type="entry name" value="Znf_RING_CS"/>
</dbReference>
<reference evidence="8" key="1">
    <citation type="journal article" date="2023" name="Proc. Natl. Acad. Sci. U.S.A.">
        <title>Genomic and structural basis for evolution of tropane alkaloid biosynthesis.</title>
        <authorList>
            <person name="Wanga Y.-J."/>
            <person name="Taina T."/>
            <person name="Yua J.-Y."/>
            <person name="Lia J."/>
            <person name="Xua B."/>
            <person name="Chenc J."/>
            <person name="D'Auriad J.C."/>
            <person name="Huanga J.-P."/>
            <person name="Huanga S.-X."/>
        </authorList>
    </citation>
    <scope>NUCLEOTIDE SEQUENCE [LARGE SCALE GENOMIC DNA]</scope>
    <source>
        <strain evidence="8">cv. KIB-2019</strain>
    </source>
</reference>
<dbReference type="EMBL" id="JAJAGQ010000007">
    <property type="protein sequence ID" value="KAJ8558260.1"/>
    <property type="molecule type" value="Genomic_DNA"/>
</dbReference>
<evidence type="ECO:0000256" key="2">
    <source>
        <dbReference type="ARBA" id="ARBA00022771"/>
    </source>
</evidence>
<dbReference type="InterPro" id="IPR018957">
    <property type="entry name" value="Znf_C3HC4_RING-type"/>
</dbReference>
<keyword evidence="8" id="KW-1185">Reference proteome</keyword>
<evidence type="ECO:0000256" key="3">
    <source>
        <dbReference type="ARBA" id="ARBA00022833"/>
    </source>
</evidence>
<dbReference type="Proteomes" id="UP001152561">
    <property type="component" value="Unassembled WGS sequence"/>
</dbReference>
<proteinExistence type="predicted"/>
<keyword evidence="1" id="KW-0479">Metal-binding</keyword>
<evidence type="ECO:0000313" key="8">
    <source>
        <dbReference type="Proteomes" id="UP001152561"/>
    </source>
</evidence>
<dbReference type="GO" id="GO:0061630">
    <property type="term" value="F:ubiquitin protein ligase activity"/>
    <property type="evidence" value="ECO:0007669"/>
    <property type="project" value="InterPro"/>
</dbReference>
<dbReference type="Gene3D" id="3.30.40.10">
    <property type="entry name" value="Zinc/RING finger domain, C3HC4 (zinc finger)"/>
    <property type="match status" value="1"/>
</dbReference>
<dbReference type="InterPro" id="IPR001841">
    <property type="entry name" value="Znf_RING"/>
</dbReference>
<dbReference type="GO" id="GO:0032183">
    <property type="term" value="F:SUMO binding"/>
    <property type="evidence" value="ECO:0007669"/>
    <property type="project" value="TreeGrafter"/>
</dbReference>
<evidence type="ECO:0000256" key="1">
    <source>
        <dbReference type="ARBA" id="ARBA00022723"/>
    </source>
</evidence>